<protein>
    <recommendedName>
        <fullName evidence="5">Selenoprotein O</fullName>
    </recommendedName>
</protein>
<dbReference type="EMBL" id="JATAAI010000054">
    <property type="protein sequence ID" value="KAK1733103.1"/>
    <property type="molecule type" value="Genomic_DNA"/>
</dbReference>
<feature type="chain" id="PRO_5041999174" description="Selenoprotein O" evidence="2">
    <location>
        <begin position="20"/>
        <end position="651"/>
    </location>
</feature>
<feature type="compositionally biased region" description="Low complexity" evidence="1">
    <location>
        <begin position="37"/>
        <end position="50"/>
    </location>
</feature>
<keyword evidence="2" id="KW-0732">Signal</keyword>
<organism evidence="3 4">
    <name type="scientific">Skeletonema marinoi</name>
    <dbReference type="NCBI Taxonomy" id="267567"/>
    <lineage>
        <taxon>Eukaryota</taxon>
        <taxon>Sar</taxon>
        <taxon>Stramenopiles</taxon>
        <taxon>Ochrophyta</taxon>
        <taxon>Bacillariophyta</taxon>
        <taxon>Coscinodiscophyceae</taxon>
        <taxon>Thalassiosirophycidae</taxon>
        <taxon>Thalassiosirales</taxon>
        <taxon>Skeletonemataceae</taxon>
        <taxon>Skeletonema</taxon>
        <taxon>Skeletonema marinoi-dohrnii complex</taxon>
    </lineage>
</organism>
<evidence type="ECO:0008006" key="5">
    <source>
        <dbReference type="Google" id="ProtNLM"/>
    </source>
</evidence>
<keyword evidence="4" id="KW-1185">Reference proteome</keyword>
<feature type="region of interest" description="Disordered" evidence="1">
    <location>
        <begin position="31"/>
        <end position="90"/>
    </location>
</feature>
<evidence type="ECO:0000313" key="3">
    <source>
        <dbReference type="EMBL" id="KAK1733103.1"/>
    </source>
</evidence>
<proteinExistence type="predicted"/>
<feature type="compositionally biased region" description="Basic residues" evidence="1">
    <location>
        <begin position="55"/>
        <end position="67"/>
    </location>
</feature>
<reference evidence="3" key="1">
    <citation type="submission" date="2023-06" db="EMBL/GenBank/DDBJ databases">
        <title>Survivors Of The Sea: Transcriptome response of Skeletonema marinoi to long-term dormancy.</title>
        <authorList>
            <person name="Pinder M.I.M."/>
            <person name="Kourtchenko O."/>
            <person name="Robertson E.K."/>
            <person name="Larsson T."/>
            <person name="Maumus F."/>
            <person name="Osuna-Cruz C.M."/>
            <person name="Vancaester E."/>
            <person name="Stenow R."/>
            <person name="Vandepoele K."/>
            <person name="Ploug H."/>
            <person name="Bruchert V."/>
            <person name="Godhe A."/>
            <person name="Topel M."/>
        </authorList>
    </citation>
    <scope>NUCLEOTIDE SEQUENCE</scope>
    <source>
        <strain evidence="3">R05AC</strain>
    </source>
</reference>
<name>A0AAD8XT07_9STRA</name>
<evidence type="ECO:0000256" key="1">
    <source>
        <dbReference type="SAM" id="MobiDB-lite"/>
    </source>
</evidence>
<evidence type="ECO:0000313" key="4">
    <source>
        <dbReference type="Proteomes" id="UP001224775"/>
    </source>
</evidence>
<dbReference type="AlphaFoldDB" id="A0AAD8XT07"/>
<feature type="region of interest" description="Disordered" evidence="1">
    <location>
        <begin position="112"/>
        <end position="132"/>
    </location>
</feature>
<dbReference type="Proteomes" id="UP001224775">
    <property type="component" value="Unassembled WGS sequence"/>
</dbReference>
<sequence>MASASIGGLLFSSAALIAALSLSADGFVAPSSHSSLARSYAPASDSSPSALYNRQARRKDKKKKKRSSLIVDDDDEDNAPAANSQSYKKQEPILLGGGEIGFDSEVGESKIPVATSSSSQSSKSKLDQELSGERIAEEGIVGESVTSAASVSDMPLEPGMMQPDVTTIVTDPDTGIARIQQGKYVMDKVTGKAVILSSLGPEYRLAQMFPGVPPEVREQYRFDWKTVTVPEMVEQLKQACTVPLKNSQTGKEWLGVPPFPQISNPAVEFVLSNRDYLGHRMKKALGRLKLRSQSQFKKEEAAELRELWKHFLLLEDHISAPFRQIVLNAETVVGPNFGNLDMKSYCNGELYERTANYLVLKSMVAHWEKKYNDAMELDALPDDESAFMAQLYTGDPKRYLPDPPIIFRLAEVSRITSMAQQMVKAFVDEEELFDDLPAEVKFIERALSIKGGTALRQFMLEEFCPNENVDPASLREGLKRLYQQMFNMQSDPYGDLTMTLWNLCVATSVGTDEARDPYEEYIANVKGTKYENNPGFFQTYTFNHDKNSLVRFLDSSKTIEKGTAGSAEDVTRQIQGEALQLLGFSFGGGGSPNPATISADTERVEKDYDVPEDRAIGRPHMMGWLDLLGDEELTGGKKEEFEADKWEEVKS</sequence>
<feature type="signal peptide" evidence="2">
    <location>
        <begin position="1"/>
        <end position="19"/>
    </location>
</feature>
<accession>A0AAD8XT07</accession>
<evidence type="ECO:0000256" key="2">
    <source>
        <dbReference type="SAM" id="SignalP"/>
    </source>
</evidence>
<comment type="caution">
    <text evidence="3">The sequence shown here is derived from an EMBL/GenBank/DDBJ whole genome shotgun (WGS) entry which is preliminary data.</text>
</comment>
<gene>
    <name evidence="3" type="ORF">QTG54_016241</name>
</gene>